<sequence>MELPAACTGASGIRIQRRLLRWNHDEEKNVFVYAVLVVDIAKDAGKLEKSGCGHEKGDEGSNFGQRLEAQFETRFGE</sequence>
<evidence type="ECO:0000313" key="1">
    <source>
        <dbReference type="EMBL" id="MED6160660.1"/>
    </source>
</evidence>
<protein>
    <submittedName>
        <fullName evidence="1">Uncharacterized protein</fullName>
    </submittedName>
</protein>
<gene>
    <name evidence="1" type="ORF">PIB30_053520</name>
</gene>
<comment type="caution">
    <text evidence="1">The sequence shown here is derived from an EMBL/GenBank/DDBJ whole genome shotgun (WGS) entry which is preliminary data.</text>
</comment>
<dbReference type="EMBL" id="JASCZI010121227">
    <property type="protein sequence ID" value="MED6160660.1"/>
    <property type="molecule type" value="Genomic_DNA"/>
</dbReference>
<dbReference type="Proteomes" id="UP001341840">
    <property type="component" value="Unassembled WGS sequence"/>
</dbReference>
<proteinExistence type="predicted"/>
<accession>A0ABU6UJC1</accession>
<keyword evidence="2" id="KW-1185">Reference proteome</keyword>
<reference evidence="1 2" key="1">
    <citation type="journal article" date="2023" name="Plants (Basel)">
        <title>Bridging the Gap: Combining Genomics and Transcriptomics Approaches to Understand Stylosanthes scabra, an Orphan Legume from the Brazilian Caatinga.</title>
        <authorList>
            <person name="Ferreira-Neto J.R.C."/>
            <person name="da Silva M.D."/>
            <person name="Binneck E."/>
            <person name="de Melo N.F."/>
            <person name="da Silva R.H."/>
            <person name="de Melo A.L.T.M."/>
            <person name="Pandolfi V."/>
            <person name="Bustamante F.O."/>
            <person name="Brasileiro-Vidal A.C."/>
            <person name="Benko-Iseppon A.M."/>
        </authorList>
    </citation>
    <scope>NUCLEOTIDE SEQUENCE [LARGE SCALE GENOMIC DNA]</scope>
    <source>
        <tissue evidence="1">Leaves</tissue>
    </source>
</reference>
<name>A0ABU6UJC1_9FABA</name>
<evidence type="ECO:0000313" key="2">
    <source>
        <dbReference type="Proteomes" id="UP001341840"/>
    </source>
</evidence>
<organism evidence="1 2">
    <name type="scientific">Stylosanthes scabra</name>
    <dbReference type="NCBI Taxonomy" id="79078"/>
    <lineage>
        <taxon>Eukaryota</taxon>
        <taxon>Viridiplantae</taxon>
        <taxon>Streptophyta</taxon>
        <taxon>Embryophyta</taxon>
        <taxon>Tracheophyta</taxon>
        <taxon>Spermatophyta</taxon>
        <taxon>Magnoliopsida</taxon>
        <taxon>eudicotyledons</taxon>
        <taxon>Gunneridae</taxon>
        <taxon>Pentapetalae</taxon>
        <taxon>rosids</taxon>
        <taxon>fabids</taxon>
        <taxon>Fabales</taxon>
        <taxon>Fabaceae</taxon>
        <taxon>Papilionoideae</taxon>
        <taxon>50 kb inversion clade</taxon>
        <taxon>dalbergioids sensu lato</taxon>
        <taxon>Dalbergieae</taxon>
        <taxon>Pterocarpus clade</taxon>
        <taxon>Stylosanthes</taxon>
    </lineage>
</organism>